<dbReference type="InterPro" id="IPR049450">
    <property type="entry name" value="ACOT8-like_C"/>
</dbReference>
<dbReference type="AlphaFoldDB" id="A0AB39KPK7"/>
<evidence type="ECO:0000313" key="3">
    <source>
        <dbReference type="EMBL" id="XDO95378.1"/>
    </source>
</evidence>
<evidence type="ECO:0000259" key="1">
    <source>
        <dbReference type="Pfam" id="PF13622"/>
    </source>
</evidence>
<dbReference type="InterPro" id="IPR042171">
    <property type="entry name" value="Acyl-CoA_hotdog"/>
</dbReference>
<gene>
    <name evidence="3" type="ORF">ABOZ73_11190</name>
</gene>
<proteinExistence type="predicted"/>
<dbReference type="RefSeq" id="WP_369058227.1">
    <property type="nucleotide sequence ID" value="NZ_CP158375.1"/>
</dbReference>
<feature type="domain" description="Acyl-CoA thioesterase-like C-terminal" evidence="2">
    <location>
        <begin position="133"/>
        <end position="261"/>
    </location>
</feature>
<organism evidence="3">
    <name type="scientific">Caulobacter sp. 73W</name>
    <dbReference type="NCBI Taxonomy" id="3161137"/>
    <lineage>
        <taxon>Bacteria</taxon>
        <taxon>Pseudomonadati</taxon>
        <taxon>Pseudomonadota</taxon>
        <taxon>Alphaproteobacteria</taxon>
        <taxon>Caulobacterales</taxon>
        <taxon>Caulobacteraceae</taxon>
        <taxon>Caulobacter</taxon>
    </lineage>
</organism>
<protein>
    <submittedName>
        <fullName evidence="3">Thioesterase family protein</fullName>
    </submittedName>
</protein>
<dbReference type="InterPro" id="IPR029069">
    <property type="entry name" value="HotDog_dom_sf"/>
</dbReference>
<dbReference type="EMBL" id="CP158375">
    <property type="protein sequence ID" value="XDO95378.1"/>
    <property type="molecule type" value="Genomic_DNA"/>
</dbReference>
<evidence type="ECO:0000259" key="2">
    <source>
        <dbReference type="Pfam" id="PF20789"/>
    </source>
</evidence>
<feature type="domain" description="Acyl-CoA thioesterase-like N-terminal HotDog" evidence="1">
    <location>
        <begin position="26"/>
        <end position="109"/>
    </location>
</feature>
<reference evidence="3" key="1">
    <citation type="submission" date="2024-06" db="EMBL/GenBank/DDBJ databases">
        <title>Caulobacter inopinatus, sp. nov.</title>
        <authorList>
            <person name="Donachie S.P."/>
        </authorList>
    </citation>
    <scope>NUCLEOTIDE SEQUENCE</scope>
    <source>
        <strain evidence="3">73W</strain>
    </source>
</reference>
<dbReference type="Pfam" id="PF20789">
    <property type="entry name" value="4HBT_3C"/>
    <property type="match status" value="1"/>
</dbReference>
<dbReference type="SUPFAM" id="SSF54637">
    <property type="entry name" value="Thioesterase/thiol ester dehydrase-isomerase"/>
    <property type="match status" value="2"/>
</dbReference>
<dbReference type="InterPro" id="IPR049449">
    <property type="entry name" value="TesB_ACOT8-like_N"/>
</dbReference>
<dbReference type="Pfam" id="PF13622">
    <property type="entry name" value="4HBT_3"/>
    <property type="match status" value="1"/>
</dbReference>
<sequence length="263" mass="27749">MTDAVIAPTPYSALVETVRTSGSAHIPEDWLQGRTTYGGLSAALCVEAALHAFDDLPPLRSAMLTFVGPAAGEATFRTEILRQGKSVTVVNVDMASDSGLATRATLCFGAARASQLDLTWIGKPAVASAAESQDLAQGRGFGQHFERRIAGGSTPLAGEGDPELLWWIRHRDADAGSNAASLLALGDVLPPAAAVLYRQWAPISSMTWMVEFTDQDAQPQDGFWLCQSKAEVTAAGYSAQGMTLWGAGDRPVLIGRQTVAVFG</sequence>
<name>A0AB39KPK7_9CAUL</name>
<accession>A0AB39KPK7</accession>
<dbReference type="Gene3D" id="2.40.160.210">
    <property type="entry name" value="Acyl-CoA thioesterase, double hotdog domain"/>
    <property type="match status" value="1"/>
</dbReference>